<keyword evidence="13" id="KW-0030">Aminoacyl-tRNA synthetase</keyword>
<feature type="coiled-coil region" evidence="15">
    <location>
        <begin position="769"/>
        <end position="796"/>
    </location>
</feature>
<dbReference type="SUPFAM" id="SSF101353">
    <property type="entry name" value="Putative anticodon-binding domain of alanyl-tRNA synthetase (AlaRS)"/>
    <property type="match status" value="1"/>
</dbReference>
<dbReference type="Gene3D" id="3.10.310.40">
    <property type="match status" value="1"/>
</dbReference>
<dbReference type="InterPro" id="IPR018162">
    <property type="entry name" value="Ala-tRNA-ligase_IIc_anticod-bd"/>
</dbReference>
<feature type="non-terminal residue" evidence="17">
    <location>
        <position position="1"/>
    </location>
</feature>
<evidence type="ECO:0000256" key="9">
    <source>
        <dbReference type="ARBA" id="ARBA00022833"/>
    </source>
</evidence>
<dbReference type="GO" id="GO:0006419">
    <property type="term" value="P:alanyl-tRNA aminoacylation"/>
    <property type="evidence" value="ECO:0007669"/>
    <property type="project" value="InterPro"/>
</dbReference>
<evidence type="ECO:0000256" key="13">
    <source>
        <dbReference type="ARBA" id="ARBA00023146"/>
    </source>
</evidence>
<dbReference type="PANTHER" id="PTHR11777:SF9">
    <property type="entry name" value="ALANINE--TRNA LIGASE, CYTOPLASMIC"/>
    <property type="match status" value="1"/>
</dbReference>
<keyword evidence="18" id="KW-1185">Reference proteome</keyword>
<dbReference type="InterPro" id="IPR018165">
    <property type="entry name" value="Ala-tRNA-synth_IIc_core"/>
</dbReference>
<dbReference type="InterPro" id="IPR009000">
    <property type="entry name" value="Transl_B-barrel_sf"/>
</dbReference>
<keyword evidence="7" id="KW-0479">Metal-binding</keyword>
<dbReference type="Pfam" id="PF01411">
    <property type="entry name" value="tRNA-synt_2c"/>
    <property type="match status" value="1"/>
</dbReference>
<dbReference type="InterPro" id="IPR012947">
    <property type="entry name" value="tRNA_SAD"/>
</dbReference>
<dbReference type="InterPro" id="IPR050058">
    <property type="entry name" value="Ala-tRNA_ligase"/>
</dbReference>
<dbReference type="InterPro" id="IPR003156">
    <property type="entry name" value="DHHA1_dom"/>
</dbReference>
<evidence type="ECO:0000256" key="5">
    <source>
        <dbReference type="ARBA" id="ARBA00022555"/>
    </source>
</evidence>
<dbReference type="Gene3D" id="3.30.930.10">
    <property type="entry name" value="Bira Bifunctional Protein, Domain 2"/>
    <property type="match status" value="1"/>
</dbReference>
<dbReference type="SUPFAM" id="SSF50447">
    <property type="entry name" value="Translation proteins"/>
    <property type="match status" value="1"/>
</dbReference>
<dbReference type="SUPFAM" id="SSF55186">
    <property type="entry name" value="ThrRS/AlaRS common domain"/>
    <property type="match status" value="1"/>
</dbReference>
<dbReference type="InterPro" id="IPR018164">
    <property type="entry name" value="Ala-tRNA-synth_IIc_N"/>
</dbReference>
<dbReference type="AlphaFoldDB" id="A0AAV5WFL6"/>
<keyword evidence="15" id="KW-0175">Coiled coil</keyword>
<name>A0AAV5WFL6_9BILA</name>
<dbReference type="FunFam" id="3.10.310.40:FF:000002">
    <property type="entry name" value="alanine--tRNA ligase, cytoplasmic"/>
    <property type="match status" value="1"/>
</dbReference>
<dbReference type="GO" id="GO:0005739">
    <property type="term" value="C:mitochondrion"/>
    <property type="evidence" value="ECO:0007669"/>
    <property type="project" value="TreeGrafter"/>
</dbReference>
<comment type="catalytic activity">
    <reaction evidence="14">
        <text>tRNA(Ala) + L-alanine + ATP = L-alanyl-tRNA(Ala) + AMP + diphosphate</text>
        <dbReference type="Rhea" id="RHEA:12540"/>
        <dbReference type="Rhea" id="RHEA-COMP:9657"/>
        <dbReference type="Rhea" id="RHEA-COMP:9923"/>
        <dbReference type="ChEBI" id="CHEBI:30616"/>
        <dbReference type="ChEBI" id="CHEBI:33019"/>
        <dbReference type="ChEBI" id="CHEBI:57972"/>
        <dbReference type="ChEBI" id="CHEBI:78442"/>
        <dbReference type="ChEBI" id="CHEBI:78497"/>
        <dbReference type="ChEBI" id="CHEBI:456215"/>
        <dbReference type="EC" id="6.1.1.7"/>
    </reaction>
</comment>
<evidence type="ECO:0000256" key="2">
    <source>
        <dbReference type="ARBA" id="ARBA00013168"/>
    </source>
</evidence>
<dbReference type="EMBL" id="BTSY01000005">
    <property type="protein sequence ID" value="GMT28737.1"/>
    <property type="molecule type" value="Genomic_DNA"/>
</dbReference>
<keyword evidence="5" id="KW-0820">tRNA-binding</keyword>
<keyword evidence="4" id="KW-0963">Cytoplasm</keyword>
<evidence type="ECO:0000256" key="8">
    <source>
        <dbReference type="ARBA" id="ARBA00022741"/>
    </source>
</evidence>
<comment type="caution">
    <text evidence="17">The sequence shown here is derived from an EMBL/GenBank/DDBJ whole genome shotgun (WGS) entry which is preliminary data.</text>
</comment>
<sequence length="973" mass="107387">LFQAPLATRMKNLTANEVRAAFIDFFKKQEHKYVHSSSVIPHEDPTLLFANAGMNQFKPAFLGIADPSSDLAKLKRAVNTQKCIRAGGKHNDLDDVGKDVYHHTFFEMLGNWSFGDYFKKEVCAWAWELLTKELEIPAERLYVSYFGGDEASGLEPDNECKQIWMDLGLPAARILPFSMKDNFWEMGDVGPCGPCSEIHYDRIGDRDASHLVNADDPMVVEIWNLVFMQFNREEGGVLRPLPHKHIDCGLGFERLTAVMQNKTSNYDTDIFVPIFDAITKGTGARAYTGHIGEEDSDGVDMAYRVVADHIRTLTIALSDGGRPDNTGRGYVLRRILRRGVRYATEKLNAKPGFFASLVPVVVSLLGEVFPELKKDPESVQDIINDEEAQFLKTLNRGRILFTRAVAALPDGEKVFPGSIAWRLYDTYGFPADLTQLMAEEKGLNVDQNAFEEYRKKAIETSAGGVGKVRDTLDLDVHAIAELQSKGVPVTDDKHKYDYVAEDSSDMTAKYEFNTCTGTILAIRKGGAFVDEISDGEEGVVIVDKTNFYAEQGGQIYDTGVLTKEGSEDSFNVTNVQIRGGYVLLVGSQEGNLKIGDTVVQKFDEDRRWLIMKNHTGTHILNHALRKVLGEVEQKGSLVAPDRLRFDFTAKGALTTEQVREAESICQILADSKGTVHAKDAKLAQAKSINGLRAVFDENYPDPVRVVSVGVSIEDLLSNPDGPAGLSTAIEFCGGTHLHNSGHIGRLVITSEEAIAKGIRRVVGLTGPEADRAIQRADRIEARVEDLYSEVEGEKNLPEKKEKFAEKSKKANELVDEVNSLQLPYWRKDSIREKAKKIQKLLDSYDRVAKAAIADKIVAEAKALSEKEEEVIVHVFSPGANSKALDNALKQLKSAKAVMAFSVNEENGKVLVLAKVEKSLVEKLKANMWVNEVCTVLGGRGGGKDGQAQATGEDSSRLEEAITLAEKFAQSAMA</sequence>
<keyword evidence="6" id="KW-0436">Ligase</keyword>
<accession>A0AAV5WFL6</accession>
<evidence type="ECO:0000256" key="3">
    <source>
        <dbReference type="ARBA" id="ARBA00017959"/>
    </source>
</evidence>
<dbReference type="Gene3D" id="2.40.30.130">
    <property type="match status" value="1"/>
</dbReference>
<keyword evidence="10" id="KW-0067">ATP-binding</keyword>
<dbReference type="InterPro" id="IPR002318">
    <property type="entry name" value="Ala-tRNA-lgiase_IIc"/>
</dbReference>
<dbReference type="InterPro" id="IPR018163">
    <property type="entry name" value="Thr/Ala-tRNA-synth_IIc_edit"/>
</dbReference>
<dbReference type="Proteomes" id="UP001432322">
    <property type="component" value="Unassembled WGS sequence"/>
</dbReference>
<comment type="similarity">
    <text evidence="1">Belongs to the class-II aminoacyl-tRNA synthetase family. Alax-L subfamily.</text>
</comment>
<dbReference type="GO" id="GO:0005524">
    <property type="term" value="F:ATP binding"/>
    <property type="evidence" value="ECO:0007669"/>
    <property type="project" value="UniProtKB-KW"/>
</dbReference>
<feature type="domain" description="Alanyl-transfer RNA synthetases family profile" evidence="16">
    <location>
        <begin position="13"/>
        <end position="775"/>
    </location>
</feature>
<evidence type="ECO:0000256" key="12">
    <source>
        <dbReference type="ARBA" id="ARBA00022917"/>
    </source>
</evidence>
<dbReference type="InterPro" id="IPR023033">
    <property type="entry name" value="Ala_tRNA_ligase_euk/bac"/>
</dbReference>
<evidence type="ECO:0000256" key="11">
    <source>
        <dbReference type="ARBA" id="ARBA00022884"/>
    </source>
</evidence>
<dbReference type="PRINTS" id="PR00980">
    <property type="entry name" value="TRNASYNTHALA"/>
</dbReference>
<evidence type="ECO:0000256" key="15">
    <source>
        <dbReference type="SAM" id="Coils"/>
    </source>
</evidence>
<evidence type="ECO:0000256" key="6">
    <source>
        <dbReference type="ARBA" id="ARBA00022598"/>
    </source>
</evidence>
<dbReference type="GO" id="GO:0004813">
    <property type="term" value="F:alanine-tRNA ligase activity"/>
    <property type="evidence" value="ECO:0007669"/>
    <property type="project" value="UniProtKB-EC"/>
</dbReference>
<dbReference type="Gene3D" id="3.30.980.10">
    <property type="entry name" value="Threonyl-trna Synthetase, Chain A, domain 2"/>
    <property type="match status" value="1"/>
</dbReference>
<dbReference type="CDD" id="cd00673">
    <property type="entry name" value="AlaRS_core"/>
    <property type="match status" value="1"/>
</dbReference>
<dbReference type="NCBIfam" id="TIGR00344">
    <property type="entry name" value="alaS"/>
    <property type="match status" value="1"/>
</dbReference>
<keyword evidence="9" id="KW-0862">Zinc</keyword>
<evidence type="ECO:0000259" key="16">
    <source>
        <dbReference type="PROSITE" id="PS50860"/>
    </source>
</evidence>
<evidence type="ECO:0000256" key="10">
    <source>
        <dbReference type="ARBA" id="ARBA00022840"/>
    </source>
</evidence>
<evidence type="ECO:0000256" key="1">
    <source>
        <dbReference type="ARBA" id="ARBA00008429"/>
    </source>
</evidence>
<dbReference type="EC" id="6.1.1.7" evidence="2"/>
<dbReference type="SMART" id="SM00863">
    <property type="entry name" value="tRNA_SAD"/>
    <property type="match status" value="1"/>
</dbReference>
<dbReference type="GO" id="GO:0002161">
    <property type="term" value="F:aminoacyl-tRNA deacylase activity"/>
    <property type="evidence" value="ECO:0007669"/>
    <property type="project" value="TreeGrafter"/>
</dbReference>
<dbReference type="PROSITE" id="PS50860">
    <property type="entry name" value="AA_TRNA_LIGASE_II_ALA"/>
    <property type="match status" value="1"/>
</dbReference>
<keyword evidence="12" id="KW-0648">Protein biosynthesis</keyword>
<dbReference type="Pfam" id="PF07973">
    <property type="entry name" value="tRNA_SAD"/>
    <property type="match status" value="1"/>
</dbReference>
<reference evidence="17" key="1">
    <citation type="submission" date="2023-10" db="EMBL/GenBank/DDBJ databases">
        <title>Genome assembly of Pristionchus species.</title>
        <authorList>
            <person name="Yoshida K."/>
            <person name="Sommer R.J."/>
        </authorList>
    </citation>
    <scope>NUCLEOTIDE SEQUENCE</scope>
    <source>
        <strain evidence="17">RS5133</strain>
    </source>
</reference>
<gene>
    <name evidence="17" type="ORF">PFISCL1PPCAC_20034</name>
</gene>
<evidence type="ECO:0000256" key="7">
    <source>
        <dbReference type="ARBA" id="ARBA00022723"/>
    </source>
</evidence>
<dbReference type="FunFam" id="3.30.980.10:FF:000004">
    <property type="entry name" value="Alanine--tRNA ligase, cytoplasmic"/>
    <property type="match status" value="1"/>
</dbReference>
<keyword evidence="8" id="KW-0547">Nucleotide-binding</keyword>
<protein>
    <recommendedName>
        <fullName evidence="3">Alanine--tRNA ligase</fullName>
        <ecNumber evidence="2">6.1.1.7</ecNumber>
    </recommendedName>
</protein>
<evidence type="ECO:0000256" key="4">
    <source>
        <dbReference type="ARBA" id="ARBA00022490"/>
    </source>
</evidence>
<evidence type="ECO:0000256" key="14">
    <source>
        <dbReference type="ARBA" id="ARBA00048300"/>
    </source>
</evidence>
<dbReference type="FunFam" id="3.30.930.10:FF:000011">
    <property type="entry name" value="Alanine--tRNA ligase, cytoplasmic"/>
    <property type="match status" value="1"/>
</dbReference>
<dbReference type="HAMAP" id="MF_00036_B">
    <property type="entry name" value="Ala_tRNA_synth_B"/>
    <property type="match status" value="1"/>
</dbReference>
<evidence type="ECO:0000313" key="18">
    <source>
        <dbReference type="Proteomes" id="UP001432322"/>
    </source>
</evidence>
<dbReference type="PANTHER" id="PTHR11777">
    <property type="entry name" value="ALANYL-TRNA SYNTHETASE"/>
    <property type="match status" value="1"/>
</dbReference>
<proteinExistence type="inferred from homology"/>
<evidence type="ECO:0000313" key="17">
    <source>
        <dbReference type="EMBL" id="GMT28737.1"/>
    </source>
</evidence>
<organism evidence="17 18">
    <name type="scientific">Pristionchus fissidentatus</name>
    <dbReference type="NCBI Taxonomy" id="1538716"/>
    <lineage>
        <taxon>Eukaryota</taxon>
        <taxon>Metazoa</taxon>
        <taxon>Ecdysozoa</taxon>
        <taxon>Nematoda</taxon>
        <taxon>Chromadorea</taxon>
        <taxon>Rhabditida</taxon>
        <taxon>Rhabditina</taxon>
        <taxon>Diplogasteromorpha</taxon>
        <taxon>Diplogasteroidea</taxon>
        <taxon>Neodiplogasteridae</taxon>
        <taxon>Pristionchus</taxon>
    </lineage>
</organism>
<dbReference type="GO" id="GO:0000049">
    <property type="term" value="F:tRNA binding"/>
    <property type="evidence" value="ECO:0007669"/>
    <property type="project" value="UniProtKB-KW"/>
</dbReference>
<dbReference type="InterPro" id="IPR045864">
    <property type="entry name" value="aa-tRNA-synth_II/BPL/LPL"/>
</dbReference>
<keyword evidence="11" id="KW-0694">RNA-binding</keyword>
<dbReference type="Pfam" id="PF02272">
    <property type="entry name" value="DHHA1"/>
    <property type="match status" value="1"/>
</dbReference>
<dbReference type="SUPFAM" id="SSF55681">
    <property type="entry name" value="Class II aaRS and biotin synthetases"/>
    <property type="match status" value="1"/>
</dbReference>
<dbReference type="GO" id="GO:0046872">
    <property type="term" value="F:metal ion binding"/>
    <property type="evidence" value="ECO:0007669"/>
    <property type="project" value="UniProtKB-KW"/>
</dbReference>